<dbReference type="InterPro" id="IPR057326">
    <property type="entry name" value="KR_dom"/>
</dbReference>
<keyword evidence="2" id="KW-0560">Oxidoreductase</keyword>
<dbReference type="PANTHER" id="PTHR24321">
    <property type="entry name" value="DEHYDROGENASES, SHORT CHAIN"/>
    <property type="match status" value="1"/>
</dbReference>
<evidence type="ECO:0000256" key="1">
    <source>
        <dbReference type="ARBA" id="ARBA00006484"/>
    </source>
</evidence>
<dbReference type="Pfam" id="PF13561">
    <property type="entry name" value="adh_short_C2"/>
    <property type="match status" value="1"/>
</dbReference>
<evidence type="ECO:0000313" key="5">
    <source>
        <dbReference type="EMBL" id="SDD79049.1"/>
    </source>
</evidence>
<dbReference type="Proteomes" id="UP000199320">
    <property type="component" value="Unassembled WGS sequence"/>
</dbReference>
<sequence length="252" mass="26089">MVSIADSVVVVTGGASGMGRSMALEFASEGASVVAVDIDEDGLDEVTSEIAADGGEAIGVVGDVSDRDSVEAVVEQATDEYGTIDVLCNNAGILDDYAPVGETSEELWDRVMDINLKGVFLLTKAALPALMDGDEEGVVINTASIAGKVAGGGGAAYTSSKHGVIGFTKQLSHDYGPEIRANAVCPGFIETGMTEDMIEQTPDEVHEIVQETPAERYAEPDEVAQVVAFIASNNASFMHGAAVDVDGGWLVD</sequence>
<dbReference type="PRINTS" id="PR00081">
    <property type="entry name" value="GDHRDH"/>
</dbReference>
<feature type="domain" description="Ketoreductase" evidence="4">
    <location>
        <begin position="7"/>
        <end position="191"/>
    </location>
</feature>
<evidence type="ECO:0000256" key="3">
    <source>
        <dbReference type="ARBA" id="ARBA00023027"/>
    </source>
</evidence>
<dbReference type="CDD" id="cd05233">
    <property type="entry name" value="SDR_c"/>
    <property type="match status" value="1"/>
</dbReference>
<dbReference type="AlphaFoldDB" id="A0A1I0JDX7"/>
<protein>
    <submittedName>
        <fullName evidence="6">3-oxoacyl-[acyl-carrier protein] reductase</fullName>
    </submittedName>
</protein>
<dbReference type="Gene3D" id="3.40.50.720">
    <property type="entry name" value="NAD(P)-binding Rossmann-like Domain"/>
    <property type="match status" value="1"/>
</dbReference>
<dbReference type="NCBIfam" id="NF009466">
    <property type="entry name" value="PRK12826.1-2"/>
    <property type="match status" value="1"/>
</dbReference>
<dbReference type="InterPro" id="IPR002347">
    <property type="entry name" value="SDR_fam"/>
</dbReference>
<gene>
    <name evidence="6" type="ORF">SAMN04488694_13916</name>
    <name evidence="5" type="ORF">SAMN05192552_104913</name>
</gene>
<dbReference type="InterPro" id="IPR036291">
    <property type="entry name" value="NAD(P)-bd_dom_sf"/>
</dbReference>
<dbReference type="FunFam" id="3.40.50.720:FF:000084">
    <property type="entry name" value="Short-chain dehydrogenase reductase"/>
    <property type="match status" value="1"/>
</dbReference>
<evidence type="ECO:0000313" key="7">
    <source>
        <dbReference type="Proteomes" id="UP000199320"/>
    </source>
</evidence>
<organism evidence="6 7">
    <name type="scientific">Natrinema hispanicum</name>
    <dbReference type="NCBI Taxonomy" id="392421"/>
    <lineage>
        <taxon>Archaea</taxon>
        <taxon>Methanobacteriati</taxon>
        <taxon>Methanobacteriota</taxon>
        <taxon>Stenosarchaea group</taxon>
        <taxon>Halobacteria</taxon>
        <taxon>Halobacteriales</taxon>
        <taxon>Natrialbaceae</taxon>
        <taxon>Natrinema</taxon>
    </lineage>
</organism>
<evidence type="ECO:0000313" key="6">
    <source>
        <dbReference type="EMBL" id="SEU08328.1"/>
    </source>
</evidence>
<dbReference type="InterPro" id="IPR020904">
    <property type="entry name" value="Sc_DH/Rdtase_CS"/>
</dbReference>
<dbReference type="Proteomes" id="UP000324021">
    <property type="component" value="Unassembled WGS sequence"/>
</dbReference>
<evidence type="ECO:0000313" key="8">
    <source>
        <dbReference type="Proteomes" id="UP000324021"/>
    </source>
</evidence>
<dbReference type="GO" id="GO:0016491">
    <property type="term" value="F:oxidoreductase activity"/>
    <property type="evidence" value="ECO:0007669"/>
    <property type="project" value="UniProtKB-KW"/>
</dbReference>
<dbReference type="NCBIfam" id="NF005559">
    <property type="entry name" value="PRK07231.1"/>
    <property type="match status" value="1"/>
</dbReference>
<dbReference type="PROSITE" id="PS00061">
    <property type="entry name" value="ADH_SHORT"/>
    <property type="match status" value="1"/>
</dbReference>
<proteinExistence type="inferred from homology"/>
<keyword evidence="3" id="KW-0520">NAD</keyword>
<comment type="similarity">
    <text evidence="1">Belongs to the short-chain dehydrogenases/reductases (SDR) family.</text>
</comment>
<dbReference type="RefSeq" id="WP_092935629.1">
    <property type="nucleotide sequence ID" value="NZ_FMZP01000049.1"/>
</dbReference>
<evidence type="ECO:0000259" key="4">
    <source>
        <dbReference type="SMART" id="SM00822"/>
    </source>
</evidence>
<evidence type="ECO:0000256" key="2">
    <source>
        <dbReference type="ARBA" id="ARBA00023002"/>
    </source>
</evidence>
<dbReference type="PRINTS" id="PR00080">
    <property type="entry name" value="SDRFAMILY"/>
</dbReference>
<dbReference type="STRING" id="392421.SAMN04488694_13916"/>
<dbReference type="PANTHER" id="PTHR24321:SF8">
    <property type="entry name" value="ESTRADIOL 17-BETA-DEHYDROGENASE 8-RELATED"/>
    <property type="match status" value="1"/>
</dbReference>
<reference evidence="7 8" key="1">
    <citation type="submission" date="2016-10" db="EMBL/GenBank/DDBJ databases">
        <authorList>
            <person name="Varghese N."/>
            <person name="Submissions S."/>
        </authorList>
    </citation>
    <scope>NUCLEOTIDE SEQUENCE [LARGE SCALE GENOMIC DNA]</scope>
    <source>
        <strain evidence="5 8">CDM_1</strain>
        <strain evidence="7">CDM_6</strain>
    </source>
</reference>
<dbReference type="EMBL" id="FMZP01000049">
    <property type="protein sequence ID" value="SDD79049.1"/>
    <property type="molecule type" value="Genomic_DNA"/>
</dbReference>
<reference evidence="6" key="2">
    <citation type="submission" date="2016-10" db="EMBL/GenBank/DDBJ databases">
        <authorList>
            <person name="de Groot N.N."/>
        </authorList>
    </citation>
    <scope>NUCLEOTIDE SEQUENCE [LARGE SCALE GENOMIC DNA]</scope>
    <source>
        <strain evidence="6">CDM_6</strain>
    </source>
</reference>
<accession>A0A1I0JDX7</accession>
<dbReference type="SUPFAM" id="SSF51735">
    <property type="entry name" value="NAD(P)-binding Rossmann-fold domains"/>
    <property type="match status" value="1"/>
</dbReference>
<dbReference type="OrthoDB" id="7442at2157"/>
<name>A0A1I0JDX7_9EURY</name>
<dbReference type="SMART" id="SM00822">
    <property type="entry name" value="PKS_KR"/>
    <property type="match status" value="1"/>
</dbReference>
<dbReference type="EMBL" id="FOIC01000039">
    <property type="protein sequence ID" value="SEU08328.1"/>
    <property type="molecule type" value="Genomic_DNA"/>
</dbReference>
<keyword evidence="7" id="KW-1185">Reference proteome</keyword>